<feature type="compositionally biased region" description="Low complexity" evidence="6">
    <location>
        <begin position="461"/>
        <end position="478"/>
    </location>
</feature>
<dbReference type="GO" id="GO:0008080">
    <property type="term" value="F:N-acetyltransferase activity"/>
    <property type="evidence" value="ECO:0007669"/>
    <property type="project" value="InterPro"/>
</dbReference>
<dbReference type="InterPro" id="IPR036910">
    <property type="entry name" value="HMG_box_dom_sf"/>
</dbReference>
<feature type="compositionally biased region" description="Pro residues" evidence="6">
    <location>
        <begin position="1031"/>
        <end position="1040"/>
    </location>
</feature>
<dbReference type="CDD" id="cd04301">
    <property type="entry name" value="NAT_SF"/>
    <property type="match status" value="1"/>
</dbReference>
<dbReference type="EMBL" id="JAUCMV010000002">
    <property type="protein sequence ID" value="KAK0418034.1"/>
    <property type="molecule type" value="Genomic_DNA"/>
</dbReference>
<accession>A0AA39I782</accession>
<feature type="transmembrane region" description="Helical" evidence="7">
    <location>
        <begin position="112"/>
        <end position="129"/>
    </location>
</feature>
<dbReference type="Gene3D" id="1.20.1250.20">
    <property type="entry name" value="MFS general substrate transporter like domains"/>
    <property type="match status" value="1"/>
</dbReference>
<keyword evidence="5" id="KW-0539">Nucleus</keyword>
<feature type="region of interest" description="Disordered" evidence="6">
    <location>
        <begin position="825"/>
        <end position="848"/>
    </location>
</feature>
<evidence type="ECO:0000256" key="7">
    <source>
        <dbReference type="SAM" id="Phobius"/>
    </source>
</evidence>
<dbReference type="Pfam" id="PF00083">
    <property type="entry name" value="Sugar_tr"/>
    <property type="match status" value="1"/>
</dbReference>
<evidence type="ECO:0000259" key="8">
    <source>
        <dbReference type="PROSITE" id="PS50118"/>
    </source>
</evidence>
<feature type="transmembrane region" description="Helical" evidence="7">
    <location>
        <begin position="46"/>
        <end position="70"/>
    </location>
</feature>
<evidence type="ECO:0000256" key="1">
    <source>
        <dbReference type="ARBA" id="ARBA00004370"/>
    </source>
</evidence>
<dbReference type="GO" id="GO:0003677">
    <property type="term" value="F:DNA binding"/>
    <property type="evidence" value="ECO:0007669"/>
    <property type="project" value="UniProtKB-UniRule"/>
</dbReference>
<dbReference type="InterPro" id="IPR039840">
    <property type="entry name" value="NAA80"/>
</dbReference>
<feature type="region of interest" description="Disordered" evidence="6">
    <location>
        <begin position="198"/>
        <end position="256"/>
    </location>
</feature>
<feature type="compositionally biased region" description="Polar residues" evidence="6">
    <location>
        <begin position="436"/>
        <end position="460"/>
    </location>
</feature>
<evidence type="ECO:0008006" key="12">
    <source>
        <dbReference type="Google" id="ProtNLM"/>
    </source>
</evidence>
<dbReference type="InterPro" id="IPR016181">
    <property type="entry name" value="Acyl_CoA_acyltransferase"/>
</dbReference>
<dbReference type="AlphaFoldDB" id="A0AA39I782"/>
<keyword evidence="5" id="KW-0238">DNA-binding</keyword>
<dbReference type="SMART" id="SM00398">
    <property type="entry name" value="HMG"/>
    <property type="match status" value="1"/>
</dbReference>
<proteinExistence type="predicted"/>
<evidence type="ECO:0000259" key="9">
    <source>
        <dbReference type="PROSITE" id="PS51186"/>
    </source>
</evidence>
<dbReference type="PROSITE" id="PS51186">
    <property type="entry name" value="GNAT"/>
    <property type="match status" value="1"/>
</dbReference>
<keyword evidence="2 7" id="KW-0812">Transmembrane</keyword>
<keyword evidence="11" id="KW-1185">Reference proteome</keyword>
<dbReference type="InterPro" id="IPR005828">
    <property type="entry name" value="MFS_sugar_transport-like"/>
</dbReference>
<evidence type="ECO:0000256" key="3">
    <source>
        <dbReference type="ARBA" id="ARBA00022989"/>
    </source>
</evidence>
<dbReference type="SUPFAM" id="SSF55729">
    <property type="entry name" value="Acyl-CoA N-acyltransferases (Nat)"/>
    <property type="match status" value="1"/>
</dbReference>
<feature type="compositionally biased region" description="Low complexity" evidence="6">
    <location>
        <begin position="606"/>
        <end position="617"/>
    </location>
</feature>
<dbReference type="Gene3D" id="1.10.30.10">
    <property type="entry name" value="High mobility group box domain"/>
    <property type="match status" value="1"/>
</dbReference>
<dbReference type="SUPFAM" id="SSF47095">
    <property type="entry name" value="HMG-box"/>
    <property type="match status" value="1"/>
</dbReference>
<feature type="region of interest" description="Disordered" evidence="6">
    <location>
        <begin position="575"/>
        <end position="662"/>
    </location>
</feature>
<dbReference type="InterPro" id="IPR009071">
    <property type="entry name" value="HMG_box_dom"/>
</dbReference>
<dbReference type="GO" id="GO:1905502">
    <property type="term" value="F:acetyl-CoA binding"/>
    <property type="evidence" value="ECO:0007669"/>
    <property type="project" value="TreeGrafter"/>
</dbReference>
<protein>
    <recommendedName>
        <fullName evidence="12">HMG box domain-containing protein</fullName>
    </recommendedName>
</protein>
<organism evidence="10 11">
    <name type="scientific">Steinernema hermaphroditum</name>
    <dbReference type="NCBI Taxonomy" id="289476"/>
    <lineage>
        <taxon>Eukaryota</taxon>
        <taxon>Metazoa</taxon>
        <taxon>Ecdysozoa</taxon>
        <taxon>Nematoda</taxon>
        <taxon>Chromadorea</taxon>
        <taxon>Rhabditida</taxon>
        <taxon>Tylenchina</taxon>
        <taxon>Panagrolaimomorpha</taxon>
        <taxon>Strongyloidoidea</taxon>
        <taxon>Steinernematidae</taxon>
        <taxon>Steinernema</taxon>
    </lineage>
</organism>
<sequence length="1066" mass="117280">MPFLFERMGCRPLFLFSGVASLLSIIAFMAAEATYACRGANGVCMALGAAAVFPSSLAVMTGFSITYVVLIADLLPTSAKVVVSQFVLSVNLFAQIPAVFLFPNLINWLGDYEFIPFLLIQIVFIVYLFKKLPETKLKPVASNVHRRPPKAFFDARRRSEATPAEETEELWIHVIVHVGSNHPKFGDFAPWTCLPRRAPSDSRRGRGRRRIRGAGDAIRARTGERSAWMQRRARSDRPGLLARSSESEGATTPASSVAGADYITQGALKARGGESSRTGCTAYLDATPQTPSSRLKKSLAWVCFNSFGDEKRAQCRSCHGVVTWTDAKCTTRTMWWHLYSKHRNQHDKLKILADKLKMTYDGARQRVNFDHPMDHVEVLPSTSDSGEKENELTEIAQFIQEQIDELFASEMGKNADIPSLLTPRPPRRRTGAHLAQTPSVETPMSPMHSNLDVTSEGSRASSPTVDPSLSSPSPTPSDATHEGGFSQHSFVAPQTPMSANGHSAVDFSTPLSPGPNGDQHYIKRPLNAYMMWTREERKKILADDPKKKMHDISREMGERWKSMTDQQKKPYFEKAKAQKAEHKKMLKEHPNWLYQPNKSKGRSKKASPATNGAAAPSTPAPATPSTANGRAAPAPSTPSVAAARNGGTFQRPAPPQAVQHQAPVAAALLSSTSQQPARAAAGGGPMRVVAGPMTAGGAQNVAYHPYAPTQTPRYAQGPNGQTYVVHQNGHPPTAARHTYVAQALAGKPQAPNGYHQAAKPPSMNQVLDMYYTSLCQPAFPEPGETPGLGMAPSNLYLDQYHQMQHQEYLQKYHLYQQQNQFTSSNGLTYHAHPQNDRSESTAPEKKKLMDAEEASHRRWVLAPFVDFLHFQEQCIAILNKEWPRSHTQRETSFRRASNRKPPMALLLLSEDGAELGGHARLCELPQDVEGCWVESVILREDLRGKGIGRLLMELLQRRAKELGFKKMYLSTEDKQKFYERCGFSCCPPVLNAGASGSLLAGRNLSRLLVPSPSQPVPLLPRTSSATVSTGAPPPPPPPPVSSKQMKPVASKKFDASTPKQYMVKDL</sequence>
<dbReference type="Gene3D" id="3.40.630.30">
    <property type="match status" value="1"/>
</dbReference>
<keyword evidence="3 7" id="KW-1133">Transmembrane helix</keyword>
<reference evidence="10" key="1">
    <citation type="submission" date="2023-06" db="EMBL/GenBank/DDBJ databases">
        <title>Genomic analysis of the entomopathogenic nematode Steinernema hermaphroditum.</title>
        <authorList>
            <person name="Schwarz E.M."/>
            <person name="Heppert J.K."/>
            <person name="Baniya A."/>
            <person name="Schwartz H.T."/>
            <person name="Tan C.-H."/>
            <person name="Antoshechkin I."/>
            <person name="Sternberg P.W."/>
            <person name="Goodrich-Blair H."/>
            <person name="Dillman A.R."/>
        </authorList>
    </citation>
    <scope>NUCLEOTIDE SEQUENCE</scope>
    <source>
        <strain evidence="10">PS9179</strain>
        <tissue evidence="10">Whole animal</tissue>
    </source>
</reference>
<evidence type="ECO:0000256" key="4">
    <source>
        <dbReference type="ARBA" id="ARBA00023136"/>
    </source>
</evidence>
<dbReference type="InterPro" id="IPR036259">
    <property type="entry name" value="MFS_trans_sf"/>
</dbReference>
<dbReference type="Pfam" id="PF00505">
    <property type="entry name" value="HMG_box"/>
    <property type="match status" value="1"/>
</dbReference>
<feature type="DNA-binding region" description="HMG box" evidence="5">
    <location>
        <begin position="522"/>
        <end position="590"/>
    </location>
</feature>
<feature type="compositionally biased region" description="Basic and acidic residues" evidence="6">
    <location>
        <begin position="833"/>
        <end position="848"/>
    </location>
</feature>
<feature type="transmembrane region" description="Helical" evidence="7">
    <location>
        <begin position="82"/>
        <end position="106"/>
    </location>
</feature>
<gene>
    <name evidence="10" type="ORF">QR680_013339</name>
</gene>
<evidence type="ECO:0000256" key="5">
    <source>
        <dbReference type="PROSITE-ProRule" id="PRU00267"/>
    </source>
</evidence>
<dbReference type="PROSITE" id="PS50118">
    <property type="entry name" value="HMG_BOX_2"/>
    <property type="match status" value="1"/>
</dbReference>
<dbReference type="PANTHER" id="PTHR13538">
    <property type="entry name" value="N-ACETYLTRANSFERASE 6"/>
    <property type="match status" value="1"/>
</dbReference>
<feature type="domain" description="HMG box" evidence="8">
    <location>
        <begin position="522"/>
        <end position="590"/>
    </location>
</feature>
<keyword evidence="4 7" id="KW-0472">Membrane</keyword>
<comment type="subcellular location">
    <subcellularLocation>
        <location evidence="1">Membrane</location>
    </subcellularLocation>
</comment>
<dbReference type="PANTHER" id="PTHR13538:SF4">
    <property type="entry name" value="N-ALPHA-ACETYLTRANSFERASE 80"/>
    <property type="match status" value="1"/>
</dbReference>
<evidence type="ECO:0000256" key="2">
    <source>
        <dbReference type="ARBA" id="ARBA00022692"/>
    </source>
</evidence>
<dbReference type="Proteomes" id="UP001175271">
    <property type="component" value="Unassembled WGS sequence"/>
</dbReference>
<dbReference type="Pfam" id="PF00583">
    <property type="entry name" value="Acetyltransf_1"/>
    <property type="match status" value="1"/>
</dbReference>
<dbReference type="GO" id="GO:0005634">
    <property type="term" value="C:nucleus"/>
    <property type="evidence" value="ECO:0007669"/>
    <property type="project" value="UniProtKB-UniRule"/>
</dbReference>
<dbReference type="GO" id="GO:0022857">
    <property type="term" value="F:transmembrane transporter activity"/>
    <property type="evidence" value="ECO:0007669"/>
    <property type="project" value="InterPro"/>
</dbReference>
<feature type="region of interest" description="Disordered" evidence="6">
    <location>
        <begin position="414"/>
        <end position="520"/>
    </location>
</feature>
<feature type="domain" description="N-acetyltransferase" evidence="9">
    <location>
        <begin position="865"/>
        <end position="1005"/>
    </location>
</feature>
<name>A0AA39I782_9BILA</name>
<dbReference type="InterPro" id="IPR000182">
    <property type="entry name" value="GNAT_dom"/>
</dbReference>
<evidence type="ECO:0000256" key="6">
    <source>
        <dbReference type="SAM" id="MobiDB-lite"/>
    </source>
</evidence>
<comment type="caution">
    <text evidence="10">The sequence shown here is derived from an EMBL/GenBank/DDBJ whole genome shotgun (WGS) entry which is preliminary data.</text>
</comment>
<evidence type="ECO:0000313" key="10">
    <source>
        <dbReference type="EMBL" id="KAK0418034.1"/>
    </source>
</evidence>
<feature type="region of interest" description="Disordered" evidence="6">
    <location>
        <begin position="1012"/>
        <end position="1066"/>
    </location>
</feature>
<dbReference type="GO" id="GO:0005737">
    <property type="term" value="C:cytoplasm"/>
    <property type="evidence" value="ECO:0007669"/>
    <property type="project" value="TreeGrafter"/>
</dbReference>
<feature type="compositionally biased region" description="Low complexity" evidence="6">
    <location>
        <begin position="623"/>
        <end position="643"/>
    </location>
</feature>
<evidence type="ECO:0000313" key="11">
    <source>
        <dbReference type="Proteomes" id="UP001175271"/>
    </source>
</evidence>
<dbReference type="GO" id="GO:0016020">
    <property type="term" value="C:membrane"/>
    <property type="evidence" value="ECO:0007669"/>
    <property type="project" value="UniProtKB-SubCell"/>
</dbReference>